<keyword evidence="1" id="KW-0472">Membrane</keyword>
<evidence type="ECO:0008006" key="3">
    <source>
        <dbReference type="Google" id="ProtNLM"/>
    </source>
</evidence>
<feature type="transmembrane region" description="Helical" evidence="1">
    <location>
        <begin position="12"/>
        <end position="35"/>
    </location>
</feature>
<keyword evidence="1" id="KW-0812">Transmembrane</keyword>
<protein>
    <recommendedName>
        <fullName evidence="3">Pilus assembly protein</fullName>
    </recommendedName>
</protein>
<proteinExistence type="predicted"/>
<name>A0A6N2YYH6_9ACTN</name>
<evidence type="ECO:0000313" key="2">
    <source>
        <dbReference type="EMBL" id="VYT70650.1"/>
    </source>
</evidence>
<dbReference type="AlphaFoldDB" id="A0A6N2YYH6"/>
<keyword evidence="1" id="KW-1133">Transmembrane helix</keyword>
<evidence type="ECO:0000256" key="1">
    <source>
        <dbReference type="SAM" id="Phobius"/>
    </source>
</evidence>
<reference evidence="2" key="1">
    <citation type="submission" date="2019-11" db="EMBL/GenBank/DDBJ databases">
        <authorList>
            <person name="Feng L."/>
        </authorList>
    </citation>
    <scope>NUCLEOTIDE SEQUENCE</scope>
    <source>
        <strain evidence="2">CintestinalisLFYP54</strain>
    </source>
</reference>
<accession>A0A6N2YYH6</accession>
<dbReference type="EMBL" id="CACRTN010000009">
    <property type="protein sequence ID" value="VYT70650.1"/>
    <property type="molecule type" value="Genomic_DNA"/>
</dbReference>
<dbReference type="RefSeq" id="WP_156848172.1">
    <property type="nucleotide sequence ID" value="NZ_CACRTN010000009.1"/>
</dbReference>
<sequence>MRSTLKAQAAIEFTLTLTVFLTVVSSLAFFGYAAFERAQLNHSLGTLGTELPANWAQTPAKELARQLVLDGSDLNPDALKVESASVTVDENVDVKDHDPIATSLGGQVGRTEKHRVKVSAVVSYDYEDAFLLSGGGTTKATVSRSYIAYTDYRVS</sequence>
<organism evidence="2">
    <name type="scientific">Collinsella intestinalis</name>
    <dbReference type="NCBI Taxonomy" id="147207"/>
    <lineage>
        <taxon>Bacteria</taxon>
        <taxon>Bacillati</taxon>
        <taxon>Actinomycetota</taxon>
        <taxon>Coriobacteriia</taxon>
        <taxon>Coriobacteriales</taxon>
        <taxon>Coriobacteriaceae</taxon>
        <taxon>Collinsella</taxon>
    </lineage>
</organism>
<gene>
    <name evidence="2" type="ORF">CILFYP54_01325</name>
</gene>